<dbReference type="Pfam" id="PF19311">
    <property type="entry name" value="KELAA"/>
    <property type="match status" value="1"/>
</dbReference>
<evidence type="ECO:0000259" key="3">
    <source>
        <dbReference type="Pfam" id="PF19314"/>
    </source>
</evidence>
<dbReference type="Pfam" id="PF19314">
    <property type="entry name" value="DUF5917"/>
    <property type="match status" value="1"/>
</dbReference>
<dbReference type="InterPro" id="IPR019384">
    <property type="entry name" value="FHIP"/>
</dbReference>
<dbReference type="EMBL" id="JASPKZ010004195">
    <property type="protein sequence ID" value="KAJ9590796.1"/>
    <property type="molecule type" value="Genomic_DNA"/>
</dbReference>
<comment type="caution">
    <text evidence="4">The sequence shown here is derived from an EMBL/GenBank/DDBJ whole genome shotgun (WGS) entry which is preliminary data.</text>
</comment>
<dbReference type="InterPro" id="IPR045669">
    <property type="entry name" value="FHIP_C"/>
</dbReference>
<evidence type="ECO:0000313" key="5">
    <source>
        <dbReference type="Proteomes" id="UP001233999"/>
    </source>
</evidence>
<organism evidence="4 5">
    <name type="scientific">Diploptera punctata</name>
    <name type="common">Pacific beetle cockroach</name>
    <dbReference type="NCBI Taxonomy" id="6984"/>
    <lineage>
        <taxon>Eukaryota</taxon>
        <taxon>Metazoa</taxon>
        <taxon>Ecdysozoa</taxon>
        <taxon>Arthropoda</taxon>
        <taxon>Hexapoda</taxon>
        <taxon>Insecta</taxon>
        <taxon>Pterygota</taxon>
        <taxon>Neoptera</taxon>
        <taxon>Polyneoptera</taxon>
        <taxon>Dictyoptera</taxon>
        <taxon>Blattodea</taxon>
        <taxon>Blaberoidea</taxon>
        <taxon>Blaberidae</taxon>
        <taxon>Diplopterinae</taxon>
        <taxon>Diploptera</taxon>
    </lineage>
</organism>
<dbReference type="AlphaFoldDB" id="A0AAD8A1S5"/>
<dbReference type="Pfam" id="PF10257">
    <property type="entry name" value="RAI16-like"/>
    <property type="match status" value="1"/>
</dbReference>
<keyword evidence="5" id="KW-1185">Reference proteome</keyword>
<feature type="non-terminal residue" evidence="4">
    <location>
        <position position="1"/>
    </location>
</feature>
<feature type="region of interest" description="Disordered" evidence="2">
    <location>
        <begin position="552"/>
        <end position="583"/>
    </location>
</feature>
<comment type="similarity">
    <text evidence="1">Belongs to the FHIP family.</text>
</comment>
<protein>
    <recommendedName>
        <fullName evidence="3">FHF complex subunit HOOK-interacting protein C-terminal domain-containing protein</fullName>
    </recommendedName>
</protein>
<evidence type="ECO:0000256" key="1">
    <source>
        <dbReference type="ARBA" id="ARBA00024336"/>
    </source>
</evidence>
<evidence type="ECO:0000256" key="2">
    <source>
        <dbReference type="SAM" id="MobiDB-lite"/>
    </source>
</evidence>
<sequence length="673" mass="75471">YGNVVRLEQLKLYELLVSHSRHQLLVHEPFLRPLLKLLASCVGEVFPLELEKRLVVLLNQLCVSLMQNIELLDLFFYASPDQGSAKFVIFTLLIPFVHREGGIGQQARDALLLCMSLSKKNENVGLYIAEHSNVCPVLATGLSGLYSLLPRKLVIETEDWHRLTPDDINEISELTMFMNSLEFCNAVVQVAHPVVKNQMLEFLYQGFLVPVMGPALLQSTVEELVAATAYFDLFLRSITDPGLLYSFVRFLLEDKYDGERILDSLIQRINTKSRLCLVTLALFETLVDLNCEDVMLELVFRYLVPHSCDVVSEAKSSLFNAYPKCPSSGQSLFGNYHAYLCDARQKIKDSAVACVNWTYRYDGENPPHDAFSMKAIRKGESSGDDRQTDVDLGVSMDMQVQMSAPESKDNDLLERRRLGSTSSIYSRTEDFSNSKSDGWSFSHIGPFLDVILKKLEGMLANSLYVNLHLTGLISRLAVYPQPLLHSFLLNHSLVFQPSIRSLFQTISCPSSVMKLVAQAQDFLVGREDKLVNARKHALVALSPNLNSINSNASSNSGSSIHSNNSSRRSSLSSEPFSRGEPKRRSFSSAFSSVFRRPQTIRENHLESAGSSPGNYRYWNRSVLMSESAEMRNVVMCAVLLDEWLKELAAITQEQAVASLELGLLEVCGLHKKL</sequence>
<name>A0AAD8A1S5_DIPPU</name>
<accession>A0AAD8A1S5</accession>
<dbReference type="InterPro" id="IPR045668">
    <property type="entry name" value="FHIP_KELAA_motif"/>
</dbReference>
<evidence type="ECO:0000313" key="4">
    <source>
        <dbReference type="EMBL" id="KAJ9590796.1"/>
    </source>
</evidence>
<proteinExistence type="inferred from homology"/>
<dbReference type="PANTHER" id="PTHR21705">
    <property type="entry name" value="RAI16 PROTEIN-RELATED"/>
    <property type="match status" value="1"/>
</dbReference>
<feature type="compositionally biased region" description="Low complexity" evidence="2">
    <location>
        <begin position="552"/>
        <end position="573"/>
    </location>
</feature>
<gene>
    <name evidence="4" type="ORF">L9F63_016182</name>
</gene>
<feature type="non-terminal residue" evidence="4">
    <location>
        <position position="673"/>
    </location>
</feature>
<reference evidence="4" key="2">
    <citation type="submission" date="2023-05" db="EMBL/GenBank/DDBJ databases">
        <authorList>
            <person name="Fouks B."/>
        </authorList>
    </citation>
    <scope>NUCLEOTIDE SEQUENCE</scope>
    <source>
        <strain evidence="4">Stay&amp;Tobe</strain>
        <tissue evidence="4">Testes</tissue>
    </source>
</reference>
<reference evidence="4" key="1">
    <citation type="journal article" date="2023" name="IScience">
        <title>Live-bearing cockroach genome reveals convergent evolutionary mechanisms linked to viviparity in insects and beyond.</title>
        <authorList>
            <person name="Fouks B."/>
            <person name="Harrison M.C."/>
            <person name="Mikhailova A.A."/>
            <person name="Marchal E."/>
            <person name="English S."/>
            <person name="Carruthers M."/>
            <person name="Jennings E.C."/>
            <person name="Chiamaka E.L."/>
            <person name="Frigard R.A."/>
            <person name="Pippel M."/>
            <person name="Attardo G.M."/>
            <person name="Benoit J.B."/>
            <person name="Bornberg-Bauer E."/>
            <person name="Tobe S.S."/>
        </authorList>
    </citation>
    <scope>NUCLEOTIDE SEQUENCE</scope>
    <source>
        <strain evidence="4">Stay&amp;Tobe</strain>
    </source>
</reference>
<dbReference type="Proteomes" id="UP001233999">
    <property type="component" value="Unassembled WGS sequence"/>
</dbReference>
<dbReference type="PANTHER" id="PTHR21705:SF11">
    <property type="entry name" value="FHIP FAMILY PROTEIN CG3558"/>
    <property type="match status" value="1"/>
</dbReference>
<feature type="domain" description="FHF complex subunit HOOK-interacting protein C-terminal" evidence="3">
    <location>
        <begin position="444"/>
        <end position="508"/>
    </location>
</feature>